<dbReference type="Pfam" id="PF23802">
    <property type="entry name" value="DUF7178"/>
    <property type="match status" value="1"/>
</dbReference>
<dbReference type="KEGG" id="vg:29125165"/>
<dbReference type="InterPro" id="IPR055602">
    <property type="entry name" value="DUF7178"/>
</dbReference>
<dbReference type="Proteomes" id="UP000201371">
    <property type="component" value="Segment"/>
</dbReference>
<evidence type="ECO:0000313" key="1">
    <source>
        <dbReference type="EMBL" id="AMS02747.1"/>
    </source>
</evidence>
<dbReference type="EMBL" id="KU963248">
    <property type="protein sequence ID" value="AMS02747.1"/>
    <property type="molecule type" value="Genomic_DNA"/>
</dbReference>
<reference evidence="2" key="1">
    <citation type="submission" date="2016-03" db="EMBL/GenBank/DDBJ databases">
        <authorList>
            <person name="Ploux O."/>
        </authorList>
    </citation>
    <scope>NUCLEOTIDE SEQUENCE [LARGE SCALE GENOMIC DNA]</scope>
</reference>
<organism evidence="1 2">
    <name type="scientific">Gordonia phage Yvonnetastic</name>
    <dbReference type="NCBI Taxonomy" id="1821566"/>
    <lineage>
        <taxon>Viruses</taxon>
        <taxon>Duplodnaviria</taxon>
        <taxon>Heunggongvirae</taxon>
        <taxon>Uroviricota</taxon>
        <taxon>Caudoviricetes</taxon>
        <taxon>Yvonnevirus</taxon>
        <taxon>Yvonnevirus yvonnetastic</taxon>
        <taxon>Gordonia virus Yvonnetastic</taxon>
    </lineage>
</organism>
<keyword evidence="2" id="KW-1185">Reference proteome</keyword>
<protein>
    <submittedName>
        <fullName evidence="1">Uncharacterized protein</fullName>
    </submittedName>
</protein>
<accession>A0A142K9G4</accession>
<name>A0A142K9G4_9CAUD</name>
<dbReference type="RefSeq" id="YP_009301257.1">
    <property type="nucleotide sequence ID" value="NC_031230.1"/>
</dbReference>
<dbReference type="GeneID" id="29125165"/>
<proteinExistence type="predicted"/>
<sequence>MTHKPLHKQAGIGSRAMVANILDMYSRATTDDIMAGMVWYKDARMVAEVVADISGRSIESAAVAIAHLSPQMSWEDNVAYALALAEPDSRYDETPNNRAAGARSGCMYASWKRAYRALYWSETPLADMTPGIKTHAFAHNILGDTHYVTIDSWAMRIAGMSNPERIKRVGVYAGLSDAYRRAAAIVGVEPSEIQAITWVAAHTQQRNARLSDTVAPF</sequence>
<gene>
    <name evidence="1" type="primary">203</name>
    <name evidence="1" type="ORF">SEA_YVONNETASTIC_203</name>
</gene>
<dbReference type="OrthoDB" id="9579at10239"/>
<evidence type="ECO:0000313" key="2">
    <source>
        <dbReference type="Proteomes" id="UP000201371"/>
    </source>
</evidence>